<dbReference type="SUPFAM" id="SSF48013">
    <property type="entry name" value="NusB-like"/>
    <property type="match status" value="1"/>
</dbReference>
<dbReference type="OrthoDB" id="9811381at2"/>
<dbReference type="RefSeq" id="WP_111318977.1">
    <property type="nucleotide sequence ID" value="NZ_BIFX01000001.1"/>
</dbReference>
<keyword evidence="5 6" id="KW-0804">Transcription</keyword>
<dbReference type="PANTHER" id="PTHR11078">
    <property type="entry name" value="N UTILIZATION SUBSTANCE PROTEIN B-RELATED"/>
    <property type="match status" value="1"/>
</dbReference>
<evidence type="ECO:0000256" key="4">
    <source>
        <dbReference type="ARBA" id="ARBA00023015"/>
    </source>
</evidence>
<comment type="caution">
    <text evidence="8">The sequence shown here is derived from an EMBL/GenBank/DDBJ whole genome shotgun (WGS) entry which is preliminary data.</text>
</comment>
<dbReference type="GO" id="GO:0003723">
    <property type="term" value="F:RNA binding"/>
    <property type="evidence" value="ECO:0007669"/>
    <property type="project" value="UniProtKB-UniRule"/>
</dbReference>
<dbReference type="Pfam" id="PF01029">
    <property type="entry name" value="NusB"/>
    <property type="match status" value="1"/>
</dbReference>
<comment type="similarity">
    <text evidence="1 6">Belongs to the NusB family.</text>
</comment>
<dbReference type="NCBIfam" id="TIGR01951">
    <property type="entry name" value="nusB"/>
    <property type="match status" value="1"/>
</dbReference>
<dbReference type="GO" id="GO:0005829">
    <property type="term" value="C:cytosol"/>
    <property type="evidence" value="ECO:0007669"/>
    <property type="project" value="TreeGrafter"/>
</dbReference>
<keyword evidence="2 6" id="KW-0889">Transcription antitermination</keyword>
<proteinExistence type="inferred from homology"/>
<accession>A0A326UDU3</accession>
<keyword evidence="4 6" id="KW-0805">Transcription regulation</keyword>
<dbReference type="HAMAP" id="MF_00073">
    <property type="entry name" value="NusB"/>
    <property type="match status" value="1"/>
</dbReference>
<evidence type="ECO:0000313" key="8">
    <source>
        <dbReference type="EMBL" id="PZW36597.1"/>
    </source>
</evidence>
<protein>
    <recommendedName>
        <fullName evidence="6">Transcription antitermination protein NusB</fullName>
    </recommendedName>
    <alternativeName>
        <fullName evidence="6">Antitermination factor NusB</fullName>
    </alternativeName>
</protein>
<dbReference type="PANTHER" id="PTHR11078:SF3">
    <property type="entry name" value="ANTITERMINATION NUSB DOMAIN-CONTAINING PROTEIN"/>
    <property type="match status" value="1"/>
</dbReference>
<dbReference type="InterPro" id="IPR035926">
    <property type="entry name" value="NusB-like_sf"/>
</dbReference>
<evidence type="ECO:0000256" key="2">
    <source>
        <dbReference type="ARBA" id="ARBA00022814"/>
    </source>
</evidence>
<dbReference type="GO" id="GO:0006353">
    <property type="term" value="P:DNA-templated transcription termination"/>
    <property type="evidence" value="ECO:0007669"/>
    <property type="project" value="UniProtKB-UniRule"/>
</dbReference>
<evidence type="ECO:0000256" key="6">
    <source>
        <dbReference type="HAMAP-Rule" id="MF_00073"/>
    </source>
</evidence>
<dbReference type="EMBL" id="QKUF01000001">
    <property type="protein sequence ID" value="PZW36597.1"/>
    <property type="molecule type" value="Genomic_DNA"/>
</dbReference>
<organism evidence="8 9">
    <name type="scientific">Thermosporothrix hazakensis</name>
    <dbReference type="NCBI Taxonomy" id="644383"/>
    <lineage>
        <taxon>Bacteria</taxon>
        <taxon>Bacillati</taxon>
        <taxon>Chloroflexota</taxon>
        <taxon>Ktedonobacteria</taxon>
        <taxon>Ktedonobacterales</taxon>
        <taxon>Thermosporotrichaceae</taxon>
        <taxon>Thermosporothrix</taxon>
    </lineage>
</organism>
<keyword evidence="3 6" id="KW-0694">RNA-binding</keyword>
<dbReference type="GO" id="GO:0031564">
    <property type="term" value="P:transcription antitermination"/>
    <property type="evidence" value="ECO:0007669"/>
    <property type="project" value="UniProtKB-KW"/>
</dbReference>
<feature type="domain" description="NusB/RsmB/TIM44" evidence="7">
    <location>
        <begin position="6"/>
        <end position="130"/>
    </location>
</feature>
<evidence type="ECO:0000256" key="5">
    <source>
        <dbReference type="ARBA" id="ARBA00023163"/>
    </source>
</evidence>
<dbReference type="Gene3D" id="1.10.940.10">
    <property type="entry name" value="NusB-like"/>
    <property type="match status" value="1"/>
</dbReference>
<dbReference type="CDD" id="cd00619">
    <property type="entry name" value="Terminator_NusB"/>
    <property type="match status" value="1"/>
</dbReference>
<reference evidence="8 9" key="1">
    <citation type="submission" date="2018-06" db="EMBL/GenBank/DDBJ databases">
        <title>Genomic Encyclopedia of Archaeal and Bacterial Type Strains, Phase II (KMG-II): from individual species to whole genera.</title>
        <authorList>
            <person name="Goeker M."/>
        </authorList>
    </citation>
    <scope>NUCLEOTIDE SEQUENCE [LARGE SCALE GENOMIC DNA]</scope>
    <source>
        <strain evidence="8 9">ATCC BAA-1881</strain>
    </source>
</reference>
<dbReference type="AlphaFoldDB" id="A0A326UDU3"/>
<dbReference type="InterPro" id="IPR006027">
    <property type="entry name" value="NusB_RsmB_TIM44"/>
</dbReference>
<dbReference type="InterPro" id="IPR011605">
    <property type="entry name" value="NusB_fam"/>
</dbReference>
<keyword evidence="9" id="KW-1185">Reference proteome</keyword>
<dbReference type="Proteomes" id="UP000248806">
    <property type="component" value="Unassembled WGS sequence"/>
</dbReference>
<evidence type="ECO:0000256" key="3">
    <source>
        <dbReference type="ARBA" id="ARBA00022884"/>
    </source>
</evidence>
<sequence>MPGIRRQARIVALQTLYEYDTANHDPFEVLQRHAQERNLHTKVVEYAHELLQGVCDHLAEVDAHIQSAAREWPLQQMARIDKNILRLAIYEILFNNTVPAKAAINEAVELAKIFGSDTSSRFVNGVLGTIFNRAQQQPIPKAESEVK</sequence>
<comment type="function">
    <text evidence="6">Involved in transcription antitermination. Required for transcription of ribosomal RNA (rRNA) genes. Binds specifically to the boxA antiterminator sequence of the ribosomal RNA (rrn) operons.</text>
</comment>
<name>A0A326UDU3_THEHA</name>
<evidence type="ECO:0000313" key="9">
    <source>
        <dbReference type="Proteomes" id="UP000248806"/>
    </source>
</evidence>
<evidence type="ECO:0000256" key="1">
    <source>
        <dbReference type="ARBA" id="ARBA00005952"/>
    </source>
</evidence>
<evidence type="ECO:0000259" key="7">
    <source>
        <dbReference type="Pfam" id="PF01029"/>
    </source>
</evidence>
<gene>
    <name evidence="6" type="primary">nusB</name>
    <name evidence="8" type="ORF">EI42_00775</name>
</gene>